<dbReference type="Pfam" id="PF08922">
    <property type="entry name" value="DUF1905"/>
    <property type="match status" value="1"/>
</dbReference>
<dbReference type="Pfam" id="PF13376">
    <property type="entry name" value="OmdA"/>
    <property type="match status" value="1"/>
</dbReference>
<dbReference type="PATRIC" id="fig|314722.6.peg.1778"/>
<dbReference type="Gene3D" id="2.40.30.100">
    <property type="entry name" value="AF2212/PG0164-like"/>
    <property type="match status" value="1"/>
</dbReference>
<dbReference type="RefSeq" id="WP_052631726.1">
    <property type="nucleotide sequence ID" value="NZ_CP011144.1"/>
</dbReference>
<dbReference type="InterPro" id="IPR037079">
    <property type="entry name" value="AF2212/PG0164-like_sf"/>
</dbReference>
<evidence type="ECO:0000313" key="2">
    <source>
        <dbReference type="Proteomes" id="UP000033067"/>
    </source>
</evidence>
<keyword evidence="2" id="KW-1185">Reference proteome</keyword>
<evidence type="ECO:0000313" key="1">
    <source>
        <dbReference type="EMBL" id="AKC86754.1"/>
    </source>
</evidence>
<protein>
    <submittedName>
        <fullName evidence="1">Membrane protein</fullName>
    </submittedName>
</protein>
<organism evidence="1 2">
    <name type="scientific">Pseudoxanthomonas suwonensis</name>
    <dbReference type="NCBI Taxonomy" id="314722"/>
    <lineage>
        <taxon>Bacteria</taxon>
        <taxon>Pseudomonadati</taxon>
        <taxon>Pseudomonadota</taxon>
        <taxon>Gammaproteobacteria</taxon>
        <taxon>Lysobacterales</taxon>
        <taxon>Lysobacteraceae</taxon>
        <taxon>Pseudoxanthomonas</taxon>
    </lineage>
</organism>
<dbReference type="SUPFAM" id="SSF141694">
    <property type="entry name" value="AF2212/PG0164-like"/>
    <property type="match status" value="1"/>
</dbReference>
<proteinExistence type="predicted"/>
<reference evidence="1 2" key="1">
    <citation type="journal article" date="2015" name="Genome Announc.">
        <title>Complete Genome Sequence of Pseudoxanthomonas suwonensis Strain J1, a Cellulose-Degrading Bacterium Isolated from Leaf- and Wood-Enriched Soil.</title>
        <authorList>
            <person name="Hou L."/>
            <person name="Jiang J."/>
            <person name="Xu Z."/>
            <person name="Zhou Y."/>
            <person name="Leung F.C."/>
        </authorList>
    </citation>
    <scope>NUCLEOTIDE SEQUENCE [LARGE SCALE GENOMIC DNA]</scope>
    <source>
        <strain evidence="1 2">J1</strain>
    </source>
</reference>
<gene>
    <name evidence="1" type="ORF">WQ53_08280</name>
</gene>
<dbReference type="EMBL" id="CP011144">
    <property type="protein sequence ID" value="AKC86754.1"/>
    <property type="molecule type" value="Genomic_DNA"/>
</dbReference>
<name>A0A0E3Z1K9_9GAMM</name>
<sequence>MAGTKTIATIRFEATLSRPAQPKGAAWTFLVLPEAASARLPTRSQVAVEGTLDGQPFQATLEPDGQGSHWLKVERKLREAAGAEAGDAVALEIAPSAKQPEPKLPPDLRQALADHPQARATWDDITPVARRDWIQWVTSGKKAETRAKRIATACDMLASGKRRACCFDRSGIYSKAFSAPRAAD</sequence>
<dbReference type="OrthoDB" id="9803948at2"/>
<accession>A0A0E3Z1K9</accession>
<dbReference type="InterPro" id="IPR015018">
    <property type="entry name" value="DUF1905"/>
</dbReference>
<dbReference type="AlphaFoldDB" id="A0A0E3Z1K9"/>
<dbReference type="KEGG" id="psuw:WQ53_08280"/>
<dbReference type="Proteomes" id="UP000033067">
    <property type="component" value="Chromosome"/>
</dbReference>